<dbReference type="EMBL" id="CP048882">
    <property type="protein sequence ID" value="QPP10259.1"/>
    <property type="molecule type" value="Genomic_DNA"/>
</dbReference>
<sequence length="113" mass="11453">MPWAGDAAASGAGVALGDPQRALRRDRFDVDVFAAAGDDGFHAGGGADAAGGAGALPLAQHVVGEILVCREEVGVVVTSLRAWDTSRCTTTGRTGLCGAFGSADCFTMTARRR</sequence>
<dbReference type="RefSeq" id="WP_197354023.1">
    <property type="nucleotide sequence ID" value="NZ_CP048882.1"/>
</dbReference>
<gene>
    <name evidence="1" type="ORF">G4Z16_31840</name>
</gene>
<dbReference type="Proteomes" id="UP000595046">
    <property type="component" value="Chromosome"/>
</dbReference>
<organism evidence="1 2">
    <name type="scientific">Streptomyces bathyalis</name>
    <dbReference type="NCBI Taxonomy" id="2710756"/>
    <lineage>
        <taxon>Bacteria</taxon>
        <taxon>Bacillati</taxon>
        <taxon>Actinomycetota</taxon>
        <taxon>Actinomycetes</taxon>
        <taxon>Kitasatosporales</taxon>
        <taxon>Streptomycetaceae</taxon>
        <taxon>Streptomyces</taxon>
    </lineage>
</organism>
<reference evidence="2" key="1">
    <citation type="submission" date="2020-02" db="EMBL/GenBank/DDBJ databases">
        <title>Streptomyces sp. ASO4wet.</title>
        <authorList>
            <person name="Risdian C."/>
            <person name="Landwehr W."/>
            <person name="Schupp P."/>
            <person name="Wink J."/>
        </authorList>
    </citation>
    <scope>NUCLEOTIDE SEQUENCE [LARGE SCALE GENOMIC DNA]</scope>
    <source>
        <strain evidence="2">ASO4wet</strain>
    </source>
</reference>
<name>A0A7T1TC50_9ACTN</name>
<evidence type="ECO:0000313" key="1">
    <source>
        <dbReference type="EMBL" id="QPP10259.1"/>
    </source>
</evidence>
<keyword evidence="2" id="KW-1185">Reference proteome</keyword>
<dbReference type="KEGG" id="sbat:G4Z16_31840"/>
<evidence type="ECO:0000313" key="2">
    <source>
        <dbReference type="Proteomes" id="UP000595046"/>
    </source>
</evidence>
<proteinExistence type="predicted"/>
<protein>
    <submittedName>
        <fullName evidence="1">Uncharacterized protein</fullName>
    </submittedName>
</protein>
<accession>A0A7T1TC50</accession>
<dbReference type="AlphaFoldDB" id="A0A7T1TC50"/>